<sequence length="66" mass="7152">MDGTEDQTPAYRCHPEEMNAVWEMRIGKSITLQSRARVTPAGILAVGIATSAVLLAISAIIRARRS</sequence>
<feature type="transmembrane region" description="Helical" evidence="1">
    <location>
        <begin position="41"/>
        <end position="61"/>
    </location>
</feature>
<reference evidence="2 3" key="1">
    <citation type="submission" date="2020-02" db="EMBL/GenBank/DDBJ databases">
        <authorList>
            <person name="Li G."/>
        </authorList>
    </citation>
    <scope>NUCLEOTIDE SEQUENCE [LARGE SCALE GENOMIC DNA]</scope>
    <source>
        <strain evidence="2 3">DSM 102029</strain>
    </source>
</reference>
<keyword evidence="3" id="KW-1185">Reference proteome</keyword>
<keyword evidence="1" id="KW-0812">Transmembrane</keyword>
<gene>
    <name evidence="2" type="ORF">G3A50_20345</name>
</gene>
<protein>
    <submittedName>
        <fullName evidence="2">Uncharacterized protein</fullName>
    </submittedName>
</protein>
<keyword evidence="1" id="KW-0472">Membrane</keyword>
<dbReference type="Proteomes" id="UP000464751">
    <property type="component" value="Chromosome"/>
</dbReference>
<evidence type="ECO:0000313" key="2">
    <source>
        <dbReference type="EMBL" id="QIB35797.1"/>
    </source>
</evidence>
<dbReference type="AlphaFoldDB" id="A0A6P1YQP7"/>
<dbReference type="KEGG" id="apra:G3A50_20345"/>
<dbReference type="EMBL" id="CP048630">
    <property type="protein sequence ID" value="QIB35797.1"/>
    <property type="molecule type" value="Genomic_DNA"/>
</dbReference>
<evidence type="ECO:0000256" key="1">
    <source>
        <dbReference type="SAM" id="Phobius"/>
    </source>
</evidence>
<accession>A0A6P1YQP7</accession>
<name>A0A6P1YQP7_9HYPH</name>
<organism evidence="2 3">
    <name type="scientific">Ancylobacter pratisalsi</name>
    <dbReference type="NCBI Taxonomy" id="1745854"/>
    <lineage>
        <taxon>Bacteria</taxon>
        <taxon>Pseudomonadati</taxon>
        <taxon>Pseudomonadota</taxon>
        <taxon>Alphaproteobacteria</taxon>
        <taxon>Hyphomicrobiales</taxon>
        <taxon>Xanthobacteraceae</taxon>
        <taxon>Ancylobacter</taxon>
    </lineage>
</organism>
<evidence type="ECO:0000313" key="3">
    <source>
        <dbReference type="Proteomes" id="UP000464751"/>
    </source>
</evidence>
<dbReference type="RefSeq" id="WP_163076936.1">
    <property type="nucleotide sequence ID" value="NZ_CP048630.1"/>
</dbReference>
<keyword evidence="1" id="KW-1133">Transmembrane helix</keyword>
<proteinExistence type="predicted"/>